<evidence type="ECO:0000313" key="1">
    <source>
        <dbReference type="EMBL" id="GAA4714520.1"/>
    </source>
</evidence>
<protein>
    <submittedName>
        <fullName evidence="1">Uncharacterized protein</fullName>
    </submittedName>
</protein>
<accession>A0ABP8XWB0</accession>
<keyword evidence="2" id="KW-1185">Reference proteome</keyword>
<proteinExistence type="predicted"/>
<reference evidence="2" key="1">
    <citation type="journal article" date="2019" name="Int. J. Syst. Evol. Microbiol.">
        <title>The Global Catalogue of Microorganisms (GCM) 10K type strain sequencing project: providing services to taxonomists for standard genome sequencing and annotation.</title>
        <authorList>
            <consortium name="The Broad Institute Genomics Platform"/>
            <consortium name="The Broad Institute Genome Sequencing Center for Infectious Disease"/>
            <person name="Wu L."/>
            <person name="Ma J."/>
        </authorList>
    </citation>
    <scope>NUCLEOTIDE SEQUENCE [LARGE SCALE GENOMIC DNA]</scope>
    <source>
        <strain evidence="2">JCM 17975</strain>
    </source>
</reference>
<dbReference type="Proteomes" id="UP001500843">
    <property type="component" value="Unassembled WGS sequence"/>
</dbReference>
<dbReference type="EMBL" id="BAABHM010000018">
    <property type="protein sequence ID" value="GAA4714520.1"/>
    <property type="molecule type" value="Genomic_DNA"/>
</dbReference>
<name>A0ABP8XWB0_9MICO</name>
<organism evidence="1 2">
    <name type="scientific">Promicromonospora umidemergens</name>
    <dbReference type="NCBI Taxonomy" id="629679"/>
    <lineage>
        <taxon>Bacteria</taxon>
        <taxon>Bacillati</taxon>
        <taxon>Actinomycetota</taxon>
        <taxon>Actinomycetes</taxon>
        <taxon>Micrococcales</taxon>
        <taxon>Promicromonosporaceae</taxon>
        <taxon>Promicromonospora</taxon>
    </lineage>
</organism>
<evidence type="ECO:0000313" key="2">
    <source>
        <dbReference type="Proteomes" id="UP001500843"/>
    </source>
</evidence>
<comment type="caution">
    <text evidence="1">The sequence shown here is derived from an EMBL/GenBank/DDBJ whole genome shotgun (WGS) entry which is preliminary data.</text>
</comment>
<dbReference type="RefSeq" id="WP_253873725.1">
    <property type="nucleotide sequence ID" value="NZ_BAABHM010000018.1"/>
</dbReference>
<gene>
    <name evidence="1" type="ORF">GCM10023198_42190</name>
</gene>
<sequence>METVIGEMAVMLDVLGLRRGDDRILKAFVLVGPDMTIEEFDLGNGRSTYYTFVAAGTDILFKDDILSAVIVRTQPEEEDHGYGLYPRPSALIDGLSPTATRGEVADFFGVPERVGPNFVRYEANDHFLHVEFDSDSRIGTLSALLTAP</sequence>